<evidence type="ECO:0000313" key="1">
    <source>
        <dbReference type="EMBL" id="ATI15965.1"/>
    </source>
</evidence>
<name>A0A291LAI8_9CAUD</name>
<proteinExistence type="predicted"/>
<evidence type="ECO:0000313" key="2">
    <source>
        <dbReference type="Proteomes" id="UP000230824"/>
    </source>
</evidence>
<dbReference type="KEGG" id="vg:62611935"/>
<protein>
    <submittedName>
        <fullName evidence="1">Uncharacterized protein</fullName>
    </submittedName>
</protein>
<dbReference type="Proteomes" id="UP000230824">
    <property type="component" value="Segment"/>
</dbReference>
<dbReference type="GeneID" id="62611935"/>
<dbReference type="EMBL" id="MF805809">
    <property type="protein sequence ID" value="ATI15965.1"/>
    <property type="molecule type" value="Genomic_DNA"/>
</dbReference>
<accession>A0A291LAI8</accession>
<dbReference type="RefSeq" id="YP_009984591.1">
    <property type="nucleotide sequence ID" value="NC_052652.1"/>
</dbReference>
<dbReference type="InterPro" id="IPR055673">
    <property type="entry name" value="DUF7249"/>
</dbReference>
<reference evidence="1 2" key="1">
    <citation type="submission" date="2017-09" db="EMBL/GenBank/DDBJ databases">
        <title>Phage vB_EcoM_PHB05 against multidrug-resistant shiga toxin-producing Escherichia.</title>
        <authorList>
            <person name="Chen Y."/>
            <person name="Song J."/>
            <person name="Wu B."/>
        </authorList>
    </citation>
    <scope>NUCLEOTIDE SEQUENCE [LARGE SCALE GENOMIC DNA]</scope>
    <source>
        <strain evidence="1">Wastewater</strain>
    </source>
</reference>
<sequence length="79" mass="9006">MAKSKMYNGHKNKTHWNVSLWINNDPGFYNMAKEFIAVNNNKDNAAREMMSLLNEMGQNTTPDGYKFSKTSIRAAMVGM</sequence>
<keyword evidence="2" id="KW-1185">Reference proteome</keyword>
<organism evidence="1 2">
    <name type="scientific">Escherichia phage vB_EcoM_PHB05</name>
    <dbReference type="NCBI Taxonomy" id="2041347"/>
    <lineage>
        <taxon>Viruses</taxon>
        <taxon>Duplodnaviria</taxon>
        <taxon>Heunggongvirae</taxon>
        <taxon>Uroviricota</taxon>
        <taxon>Caudoviricetes</taxon>
        <taxon>Stephanstirmvirinae</taxon>
        <taxon>Justusliebigvirus</taxon>
        <taxon>Justusliebigvirus PHB05</taxon>
    </lineage>
</organism>
<dbReference type="Pfam" id="PF23907">
    <property type="entry name" value="DUF7249"/>
    <property type="match status" value="1"/>
</dbReference>